<evidence type="ECO:0000313" key="2">
    <source>
        <dbReference type="EMBL" id="KAJ7024710.1"/>
    </source>
</evidence>
<evidence type="ECO:0000313" key="3">
    <source>
        <dbReference type="Proteomes" id="UP001218188"/>
    </source>
</evidence>
<organism evidence="2 3">
    <name type="scientific">Mycena alexandri</name>
    <dbReference type="NCBI Taxonomy" id="1745969"/>
    <lineage>
        <taxon>Eukaryota</taxon>
        <taxon>Fungi</taxon>
        <taxon>Dikarya</taxon>
        <taxon>Basidiomycota</taxon>
        <taxon>Agaricomycotina</taxon>
        <taxon>Agaricomycetes</taxon>
        <taxon>Agaricomycetidae</taxon>
        <taxon>Agaricales</taxon>
        <taxon>Marasmiineae</taxon>
        <taxon>Mycenaceae</taxon>
        <taxon>Mycena</taxon>
    </lineage>
</organism>
<feature type="region of interest" description="Disordered" evidence="1">
    <location>
        <begin position="23"/>
        <end position="46"/>
    </location>
</feature>
<feature type="compositionally biased region" description="Low complexity" evidence="1">
    <location>
        <begin position="73"/>
        <end position="83"/>
    </location>
</feature>
<name>A0AAD6WTT8_9AGAR</name>
<comment type="caution">
    <text evidence="2">The sequence shown here is derived from an EMBL/GenBank/DDBJ whole genome shotgun (WGS) entry which is preliminary data.</text>
</comment>
<dbReference type="Proteomes" id="UP001218188">
    <property type="component" value="Unassembled WGS sequence"/>
</dbReference>
<dbReference type="EMBL" id="JARJCM010000165">
    <property type="protein sequence ID" value="KAJ7024710.1"/>
    <property type="molecule type" value="Genomic_DNA"/>
</dbReference>
<accession>A0AAD6WTT8</accession>
<feature type="non-terminal residue" evidence="2">
    <location>
        <position position="248"/>
    </location>
</feature>
<evidence type="ECO:0000256" key="1">
    <source>
        <dbReference type="SAM" id="MobiDB-lite"/>
    </source>
</evidence>
<gene>
    <name evidence="2" type="ORF">C8F04DRAFT_1301629</name>
</gene>
<feature type="region of interest" description="Disordered" evidence="1">
    <location>
        <begin position="73"/>
        <end position="98"/>
    </location>
</feature>
<dbReference type="AlphaFoldDB" id="A0AAD6WTT8"/>
<sequence length="248" mass="26823">MRGAYLPLSLLFYFASRPRLPPSPSFLSSSPPSRTPPHTRAVKSSADGTRFRLPVLRADALVCAPSPRAALHHPVYPSPSSSHPHPPHQIHPSSSRIRTRRTRAHCQVDARWHQLPSAQIRIRRGRSCACASSPRAPHRKSCSHTGYADSCLHCAARHRALALLSPPAPHRTSSSPPTHHLLPYLYPHPPSPSSPALAPPHTFCPRLALGAACGMRAVCVDGVPARGPAGVARAECALRRLRTLDTAV</sequence>
<reference evidence="2" key="1">
    <citation type="submission" date="2023-03" db="EMBL/GenBank/DDBJ databases">
        <title>Massive genome expansion in bonnet fungi (Mycena s.s.) driven by repeated elements and novel gene families across ecological guilds.</title>
        <authorList>
            <consortium name="Lawrence Berkeley National Laboratory"/>
            <person name="Harder C.B."/>
            <person name="Miyauchi S."/>
            <person name="Viragh M."/>
            <person name="Kuo A."/>
            <person name="Thoen E."/>
            <person name="Andreopoulos B."/>
            <person name="Lu D."/>
            <person name="Skrede I."/>
            <person name="Drula E."/>
            <person name="Henrissat B."/>
            <person name="Morin E."/>
            <person name="Kohler A."/>
            <person name="Barry K."/>
            <person name="LaButti K."/>
            <person name="Morin E."/>
            <person name="Salamov A."/>
            <person name="Lipzen A."/>
            <person name="Mereny Z."/>
            <person name="Hegedus B."/>
            <person name="Baldrian P."/>
            <person name="Stursova M."/>
            <person name="Weitz H."/>
            <person name="Taylor A."/>
            <person name="Grigoriev I.V."/>
            <person name="Nagy L.G."/>
            <person name="Martin F."/>
            <person name="Kauserud H."/>
        </authorList>
    </citation>
    <scope>NUCLEOTIDE SEQUENCE</scope>
    <source>
        <strain evidence="2">CBHHK200</strain>
    </source>
</reference>
<proteinExistence type="predicted"/>
<protein>
    <submittedName>
        <fullName evidence="2">Uncharacterized protein</fullName>
    </submittedName>
</protein>
<keyword evidence="3" id="KW-1185">Reference proteome</keyword>